<dbReference type="PANTHER" id="PTHR16172:SF2">
    <property type="entry name" value="MAJOR FACILITATOR SUPERFAMILY DOMAIN-CONTAINING PROTEIN 6"/>
    <property type="match status" value="1"/>
</dbReference>
<evidence type="ECO:0000259" key="7">
    <source>
        <dbReference type="Pfam" id="PF12832"/>
    </source>
</evidence>
<feature type="transmembrane region" description="Helical" evidence="6">
    <location>
        <begin position="129"/>
        <end position="147"/>
    </location>
</feature>
<feature type="transmembrane region" description="Helical" evidence="6">
    <location>
        <begin position="61"/>
        <end position="84"/>
    </location>
</feature>
<reference evidence="8" key="1">
    <citation type="submission" date="2018-11" db="EMBL/GenBank/DDBJ databases">
        <title>Myxobolus squamalis genome and transcriptome.</title>
        <authorList>
            <person name="Yahalomi D."/>
            <person name="Atkinson S.D."/>
            <person name="Neuhof M."/>
            <person name="Chang E.S."/>
            <person name="Philippe H."/>
            <person name="Cartwright P."/>
            <person name="Bartholomew J.L."/>
            <person name="Huchon D."/>
        </authorList>
    </citation>
    <scope>NUCLEOTIDE SEQUENCE</scope>
    <source>
        <strain evidence="8">71B08</strain>
        <tissue evidence="8">Whole</tissue>
    </source>
</reference>
<dbReference type="GO" id="GO:0016020">
    <property type="term" value="C:membrane"/>
    <property type="evidence" value="ECO:0007669"/>
    <property type="project" value="UniProtKB-SubCell"/>
</dbReference>
<keyword evidence="4 6" id="KW-1133">Transmembrane helix</keyword>
<dbReference type="PANTHER" id="PTHR16172">
    <property type="entry name" value="MAJOR FACILITATOR SUPERFAMILY DOMAIN-CONTAINING PROTEIN 6-LIKE"/>
    <property type="match status" value="1"/>
</dbReference>
<comment type="similarity">
    <text evidence="2">Belongs to the major facilitator superfamily. MFSD6 family.</text>
</comment>
<proteinExistence type="inferred from homology"/>
<evidence type="ECO:0000256" key="1">
    <source>
        <dbReference type="ARBA" id="ARBA00004141"/>
    </source>
</evidence>
<evidence type="ECO:0000256" key="4">
    <source>
        <dbReference type="ARBA" id="ARBA00022989"/>
    </source>
</evidence>
<dbReference type="Gene3D" id="1.20.1250.20">
    <property type="entry name" value="MFS general substrate transporter like domains"/>
    <property type="match status" value="1"/>
</dbReference>
<feature type="transmembrane region" description="Helical" evidence="6">
    <location>
        <begin position="6"/>
        <end position="25"/>
    </location>
</feature>
<feature type="transmembrane region" description="Helical" evidence="6">
    <location>
        <begin position="105"/>
        <end position="123"/>
    </location>
</feature>
<dbReference type="InterPro" id="IPR024989">
    <property type="entry name" value="MFS_assoc_dom"/>
</dbReference>
<evidence type="ECO:0000313" key="8">
    <source>
        <dbReference type="EMBL" id="NDJ96847.1"/>
    </source>
</evidence>
<name>A0A6B2FZR6_MYXSQ</name>
<sequence length="199" mass="22467">MGASTLLFSIISAVNGVAEVVMYLLSEKLILALGQQNVIYLALACYAVRLFYYAFIQRPWLVLVVELLPGFTSAAAWASLLSYVNINSKDGYKTTMQCILHSCHWGLGYGLGEVIGGIMVHLMGAQKSFIINGIFCLINLLIYIAIVNCSNTKQKDEENFETEDEHEETQLRKLLEFKERINDNKESDKEEKKYDSNHL</sequence>
<feature type="domain" description="Major facilitator superfamily associated" evidence="7">
    <location>
        <begin position="2"/>
        <end position="130"/>
    </location>
</feature>
<dbReference type="EMBL" id="GHBR01001717">
    <property type="protein sequence ID" value="NDJ96847.1"/>
    <property type="molecule type" value="Transcribed_RNA"/>
</dbReference>
<feature type="transmembrane region" description="Helical" evidence="6">
    <location>
        <begin position="37"/>
        <end position="55"/>
    </location>
</feature>
<evidence type="ECO:0000256" key="5">
    <source>
        <dbReference type="ARBA" id="ARBA00023136"/>
    </source>
</evidence>
<comment type="subcellular location">
    <subcellularLocation>
        <location evidence="1">Membrane</location>
        <topology evidence="1">Multi-pass membrane protein</topology>
    </subcellularLocation>
</comment>
<organism evidence="8">
    <name type="scientific">Myxobolus squamalis</name>
    <name type="common">Myxosporean</name>
    <dbReference type="NCBI Taxonomy" id="59785"/>
    <lineage>
        <taxon>Eukaryota</taxon>
        <taxon>Metazoa</taxon>
        <taxon>Cnidaria</taxon>
        <taxon>Myxozoa</taxon>
        <taxon>Myxosporea</taxon>
        <taxon>Bivalvulida</taxon>
        <taxon>Platysporina</taxon>
        <taxon>Myxobolidae</taxon>
        <taxon>Myxobolus</taxon>
    </lineage>
</organism>
<evidence type="ECO:0000256" key="6">
    <source>
        <dbReference type="SAM" id="Phobius"/>
    </source>
</evidence>
<dbReference type="SUPFAM" id="SSF103473">
    <property type="entry name" value="MFS general substrate transporter"/>
    <property type="match status" value="1"/>
</dbReference>
<dbReference type="AlphaFoldDB" id="A0A6B2FZR6"/>
<accession>A0A6B2FZR6</accession>
<protein>
    <submittedName>
        <fullName evidence="8">Major facilitator superfamily domain-containing protein 6 (Trinotate prediction)</fullName>
    </submittedName>
</protein>
<evidence type="ECO:0000256" key="2">
    <source>
        <dbReference type="ARBA" id="ARBA00005241"/>
    </source>
</evidence>
<keyword evidence="5 6" id="KW-0472">Membrane</keyword>
<keyword evidence="3 6" id="KW-0812">Transmembrane</keyword>
<evidence type="ECO:0000256" key="3">
    <source>
        <dbReference type="ARBA" id="ARBA00022692"/>
    </source>
</evidence>
<dbReference type="Pfam" id="PF12832">
    <property type="entry name" value="MFS_1_like"/>
    <property type="match status" value="1"/>
</dbReference>
<dbReference type="InterPro" id="IPR051717">
    <property type="entry name" value="MFS_MFSD6"/>
</dbReference>
<dbReference type="InterPro" id="IPR036259">
    <property type="entry name" value="MFS_trans_sf"/>
</dbReference>